<accession>A0A0D6AXY8</accession>
<dbReference type="PANTHER" id="PTHR46268">
    <property type="entry name" value="STRESS RESPONSE PROTEIN NHAX"/>
    <property type="match status" value="1"/>
</dbReference>
<dbReference type="EMBL" id="AP014800">
    <property type="protein sequence ID" value="BAQ67505.1"/>
    <property type="molecule type" value="Genomic_DNA"/>
</dbReference>
<reference evidence="3 5" key="1">
    <citation type="submission" date="2015-02" db="EMBL/GenBank/DDBJ databases">
        <title>Genome sequene of Rhodovulum sulfidophilum DSM 2351.</title>
        <authorList>
            <person name="Nagao N."/>
        </authorList>
    </citation>
    <scope>NUCLEOTIDE SEQUENCE [LARGE SCALE GENOMIC DNA]</scope>
    <source>
        <strain evidence="3 5">DSM 2351</strain>
    </source>
</reference>
<organism evidence="3 5">
    <name type="scientific">Rhodovulum sulfidophilum</name>
    <name type="common">Rhodobacter sulfidophilus</name>
    <dbReference type="NCBI Taxonomy" id="35806"/>
    <lineage>
        <taxon>Bacteria</taxon>
        <taxon>Pseudomonadati</taxon>
        <taxon>Pseudomonadota</taxon>
        <taxon>Alphaproteobacteria</taxon>
        <taxon>Rhodobacterales</taxon>
        <taxon>Paracoccaceae</taxon>
        <taxon>Rhodovulum</taxon>
    </lineage>
</organism>
<dbReference type="SUPFAM" id="SSF52402">
    <property type="entry name" value="Adenine nucleotide alpha hydrolases-like"/>
    <property type="match status" value="1"/>
</dbReference>
<sequence length="135" mass="14539">MYANILVPVAIDHAPDLGDVLEIARRLRAEAGTITVLTVAEAIPPYVSQYLPEGQEEETRAAIRQELAGALAGVSDIGIRVVTGHAGITIVDYAERHGVDLIVMHSHRPDLTDYFLGSTAARVVRHAPCAVHVVR</sequence>
<protein>
    <submittedName>
        <fullName evidence="3">Universal stress protein</fullName>
    </submittedName>
</protein>
<gene>
    <name evidence="4" type="ORF">JMM60_13000</name>
    <name evidence="3" type="ORF">NHU_00334</name>
</gene>
<dbReference type="eggNOG" id="COG0589">
    <property type="taxonomic scope" value="Bacteria"/>
</dbReference>
<dbReference type="Pfam" id="PF00582">
    <property type="entry name" value="Usp"/>
    <property type="match status" value="1"/>
</dbReference>
<dbReference type="RefSeq" id="WP_042459189.1">
    <property type="nucleotide sequence ID" value="NZ_CP015421.1"/>
</dbReference>
<dbReference type="Proteomes" id="UP000604473">
    <property type="component" value="Unassembled WGS sequence"/>
</dbReference>
<dbReference type="AlphaFoldDB" id="A0A0D6AXY8"/>
<name>A0A0D6AXY8_RHOSU</name>
<dbReference type="GeneID" id="93538767"/>
<dbReference type="InterPro" id="IPR006015">
    <property type="entry name" value="Universal_stress_UspA"/>
</dbReference>
<evidence type="ECO:0000313" key="6">
    <source>
        <dbReference type="Proteomes" id="UP000604473"/>
    </source>
</evidence>
<dbReference type="PANTHER" id="PTHR46268:SF6">
    <property type="entry name" value="UNIVERSAL STRESS PROTEIN UP12"/>
    <property type="match status" value="1"/>
</dbReference>
<dbReference type="EMBL" id="JAESJJ010000017">
    <property type="protein sequence ID" value="MBL3609707.1"/>
    <property type="molecule type" value="Genomic_DNA"/>
</dbReference>
<reference evidence="4 6" key="2">
    <citation type="submission" date="2021-01" db="EMBL/GenBank/DDBJ databases">
        <title>Draft genomes of Rhodovulum sulfidophilum.</title>
        <authorList>
            <person name="Guzman M.S."/>
        </authorList>
    </citation>
    <scope>NUCLEOTIDE SEQUENCE [LARGE SCALE GENOMIC DNA]</scope>
    <source>
        <strain evidence="4 6">AB35</strain>
    </source>
</reference>
<feature type="domain" description="UspA" evidence="2">
    <location>
        <begin position="1"/>
        <end position="135"/>
    </location>
</feature>
<proteinExistence type="inferred from homology"/>
<dbReference type="KEGG" id="rsu:NHU_00334"/>
<evidence type="ECO:0000313" key="5">
    <source>
        <dbReference type="Proteomes" id="UP000064912"/>
    </source>
</evidence>
<dbReference type="InterPro" id="IPR014729">
    <property type="entry name" value="Rossmann-like_a/b/a_fold"/>
</dbReference>
<comment type="similarity">
    <text evidence="1">Belongs to the universal stress protein A family.</text>
</comment>
<evidence type="ECO:0000313" key="3">
    <source>
        <dbReference type="EMBL" id="BAQ67505.1"/>
    </source>
</evidence>
<evidence type="ECO:0000313" key="4">
    <source>
        <dbReference type="EMBL" id="MBL3609707.1"/>
    </source>
</evidence>
<evidence type="ECO:0000256" key="1">
    <source>
        <dbReference type="ARBA" id="ARBA00008791"/>
    </source>
</evidence>
<dbReference type="CDD" id="cd00293">
    <property type="entry name" value="USP-like"/>
    <property type="match status" value="1"/>
</dbReference>
<keyword evidence="6" id="KW-1185">Reference proteome</keyword>
<dbReference type="Gene3D" id="3.40.50.620">
    <property type="entry name" value="HUPs"/>
    <property type="match status" value="1"/>
</dbReference>
<dbReference type="PRINTS" id="PR01438">
    <property type="entry name" value="UNVRSLSTRESS"/>
</dbReference>
<dbReference type="PATRIC" id="fig|35806.4.peg.341"/>
<dbReference type="Proteomes" id="UP000064912">
    <property type="component" value="Chromosome"/>
</dbReference>
<evidence type="ECO:0000259" key="2">
    <source>
        <dbReference type="Pfam" id="PF00582"/>
    </source>
</evidence>
<dbReference type="InterPro" id="IPR006016">
    <property type="entry name" value="UspA"/>
</dbReference>